<organism evidence="1 2">
    <name type="scientific">Lupinus luteus</name>
    <name type="common">European yellow lupine</name>
    <dbReference type="NCBI Taxonomy" id="3873"/>
    <lineage>
        <taxon>Eukaryota</taxon>
        <taxon>Viridiplantae</taxon>
        <taxon>Streptophyta</taxon>
        <taxon>Embryophyta</taxon>
        <taxon>Tracheophyta</taxon>
        <taxon>Spermatophyta</taxon>
        <taxon>Magnoliopsida</taxon>
        <taxon>eudicotyledons</taxon>
        <taxon>Gunneridae</taxon>
        <taxon>Pentapetalae</taxon>
        <taxon>rosids</taxon>
        <taxon>fabids</taxon>
        <taxon>Fabales</taxon>
        <taxon>Fabaceae</taxon>
        <taxon>Papilionoideae</taxon>
        <taxon>50 kb inversion clade</taxon>
        <taxon>genistoids sensu lato</taxon>
        <taxon>core genistoids</taxon>
        <taxon>Genisteae</taxon>
        <taxon>Lupinus</taxon>
    </lineage>
</organism>
<dbReference type="AlphaFoldDB" id="A0AAV1VRU8"/>
<proteinExistence type="predicted"/>
<evidence type="ECO:0000313" key="2">
    <source>
        <dbReference type="Proteomes" id="UP001497480"/>
    </source>
</evidence>
<keyword evidence="2" id="KW-1185">Reference proteome</keyword>
<gene>
    <name evidence="1" type="ORF">LLUT_LOCUS621</name>
</gene>
<protein>
    <submittedName>
        <fullName evidence="1">Uncharacterized protein</fullName>
    </submittedName>
</protein>
<sequence length="208" mass="22645">MEETTAAIMAALSTLTPSHLSNLTNTIFSATHHHHRRLTFLLSSPTLFSLTLHHLNTLSLPQKTLLIARHLLSSLHHLIQHLTPPPPPPPPFSTAIRQRGLDAVLLLLLFCDTNKHNPEPFDAPFSEWRVNMCKHYSHTLLKLSCSSVTPIAACVGTDTILIPYIEMVARCWRMVDALGCCGGGGKEEVAAAASTVIGLPAVEVQATV</sequence>
<name>A0AAV1VRU8_LUPLU</name>
<accession>A0AAV1VRU8</accession>
<comment type="caution">
    <text evidence="1">The sequence shown here is derived from an EMBL/GenBank/DDBJ whole genome shotgun (WGS) entry which is preliminary data.</text>
</comment>
<dbReference type="Proteomes" id="UP001497480">
    <property type="component" value="Unassembled WGS sequence"/>
</dbReference>
<evidence type="ECO:0000313" key="1">
    <source>
        <dbReference type="EMBL" id="CAL0299561.1"/>
    </source>
</evidence>
<dbReference type="EMBL" id="CAXHTB010000001">
    <property type="protein sequence ID" value="CAL0299561.1"/>
    <property type="molecule type" value="Genomic_DNA"/>
</dbReference>
<reference evidence="1 2" key="1">
    <citation type="submission" date="2024-03" db="EMBL/GenBank/DDBJ databases">
        <authorList>
            <person name="Martinez-Hernandez J."/>
        </authorList>
    </citation>
    <scope>NUCLEOTIDE SEQUENCE [LARGE SCALE GENOMIC DNA]</scope>
</reference>